<dbReference type="CDD" id="cd06171">
    <property type="entry name" value="Sigma70_r4"/>
    <property type="match status" value="1"/>
</dbReference>
<evidence type="ECO:0000259" key="7">
    <source>
        <dbReference type="Pfam" id="PF04545"/>
    </source>
</evidence>
<dbReference type="NCBIfam" id="TIGR02937">
    <property type="entry name" value="sigma70-ECF"/>
    <property type="match status" value="1"/>
</dbReference>
<dbReference type="Pfam" id="PF04545">
    <property type="entry name" value="Sigma70_r4"/>
    <property type="match status" value="1"/>
</dbReference>
<reference evidence="8 9" key="1">
    <citation type="submission" date="2020-06" db="EMBL/GenBank/DDBJ databases">
        <title>Draft genome of Uliginosibacterium sp. IMCC34675.</title>
        <authorList>
            <person name="Song J."/>
        </authorList>
    </citation>
    <scope>NUCLEOTIDE SEQUENCE [LARGE SCALE GENOMIC DNA]</scope>
    <source>
        <strain evidence="8 9">IMCC34675</strain>
    </source>
</reference>
<evidence type="ECO:0000259" key="6">
    <source>
        <dbReference type="Pfam" id="PF04542"/>
    </source>
</evidence>
<evidence type="ECO:0000256" key="4">
    <source>
        <dbReference type="ARBA" id="ARBA00023125"/>
    </source>
</evidence>
<accession>A0ABX2IJY8</accession>
<dbReference type="EMBL" id="JABCSC020000004">
    <property type="protein sequence ID" value="NSL56617.1"/>
    <property type="molecule type" value="Genomic_DNA"/>
</dbReference>
<dbReference type="InterPro" id="IPR007630">
    <property type="entry name" value="RNA_pol_sigma70_r4"/>
</dbReference>
<dbReference type="InterPro" id="IPR013325">
    <property type="entry name" value="RNA_pol_sigma_r2"/>
</dbReference>
<feature type="domain" description="RNA polymerase sigma-70 region 4" evidence="7">
    <location>
        <begin position="137"/>
        <end position="185"/>
    </location>
</feature>
<keyword evidence="2" id="KW-0805">Transcription regulation</keyword>
<comment type="caution">
    <text evidence="8">The sequence shown here is derived from an EMBL/GenBank/DDBJ whole genome shotgun (WGS) entry which is preliminary data.</text>
</comment>
<dbReference type="SUPFAM" id="SSF88946">
    <property type="entry name" value="Sigma2 domain of RNA polymerase sigma factors"/>
    <property type="match status" value="1"/>
</dbReference>
<dbReference type="RefSeq" id="WP_101944135.1">
    <property type="nucleotide sequence ID" value="NZ_JABCSC020000004.1"/>
</dbReference>
<keyword evidence="5" id="KW-0804">Transcription</keyword>
<feature type="domain" description="RNA polymerase sigma-70 region 2" evidence="6">
    <location>
        <begin position="33"/>
        <end position="99"/>
    </location>
</feature>
<dbReference type="InterPro" id="IPR014284">
    <property type="entry name" value="RNA_pol_sigma-70_dom"/>
</dbReference>
<dbReference type="Gene3D" id="1.10.1740.10">
    <property type="match status" value="1"/>
</dbReference>
<keyword evidence="3" id="KW-0731">Sigma factor</keyword>
<dbReference type="PANTHER" id="PTHR43133:SF8">
    <property type="entry name" value="RNA POLYMERASE SIGMA FACTOR HI_1459-RELATED"/>
    <property type="match status" value="1"/>
</dbReference>
<dbReference type="InterPro" id="IPR013324">
    <property type="entry name" value="RNA_pol_sigma_r3/r4-like"/>
</dbReference>
<proteinExistence type="inferred from homology"/>
<dbReference type="InterPro" id="IPR036388">
    <property type="entry name" value="WH-like_DNA-bd_sf"/>
</dbReference>
<dbReference type="PANTHER" id="PTHR43133">
    <property type="entry name" value="RNA POLYMERASE ECF-TYPE SIGMA FACTO"/>
    <property type="match status" value="1"/>
</dbReference>
<dbReference type="SUPFAM" id="SSF88659">
    <property type="entry name" value="Sigma3 and sigma4 domains of RNA polymerase sigma factors"/>
    <property type="match status" value="1"/>
</dbReference>
<comment type="similarity">
    <text evidence="1">Belongs to the sigma-70 factor family. ECF subfamily.</text>
</comment>
<sequence length="192" mass="21825">MSTAAPADLAALPDEDLMLLVASGIIEAPATELFRRHNRALFNFIAWQCQGNLAEAEDIAQRSWEKLMTRCADYRPQAAFRTFLFQIARNLWLDLRRSAGESLREELDEQQPDIPADYLDPEAELALHQDLGRVHEALLALPANQREVVVLRFFAEMSLEEVAHTVGEGFETVKSRLRYAFARLRRELEGAT</sequence>
<dbReference type="Gene3D" id="1.10.10.10">
    <property type="entry name" value="Winged helix-like DNA-binding domain superfamily/Winged helix DNA-binding domain"/>
    <property type="match status" value="1"/>
</dbReference>
<dbReference type="Proteomes" id="UP000778523">
    <property type="component" value="Unassembled WGS sequence"/>
</dbReference>
<protein>
    <submittedName>
        <fullName evidence="8">Sigma-70 family RNA polymerase sigma factor</fullName>
    </submittedName>
</protein>
<gene>
    <name evidence="8" type="ORF">HJ583_016400</name>
</gene>
<keyword evidence="9" id="KW-1185">Reference proteome</keyword>
<evidence type="ECO:0000256" key="5">
    <source>
        <dbReference type="ARBA" id="ARBA00023163"/>
    </source>
</evidence>
<dbReference type="Pfam" id="PF04542">
    <property type="entry name" value="Sigma70_r2"/>
    <property type="match status" value="1"/>
</dbReference>
<evidence type="ECO:0000313" key="8">
    <source>
        <dbReference type="EMBL" id="NSL56617.1"/>
    </source>
</evidence>
<dbReference type="InterPro" id="IPR007627">
    <property type="entry name" value="RNA_pol_sigma70_r2"/>
</dbReference>
<keyword evidence="4" id="KW-0238">DNA-binding</keyword>
<evidence type="ECO:0000256" key="2">
    <source>
        <dbReference type="ARBA" id="ARBA00023015"/>
    </source>
</evidence>
<name>A0ABX2IJY8_9RHOO</name>
<evidence type="ECO:0000256" key="3">
    <source>
        <dbReference type="ARBA" id="ARBA00023082"/>
    </source>
</evidence>
<organism evidence="8 9">
    <name type="scientific">Uliginosibacterium aquaticum</name>
    <dbReference type="NCBI Taxonomy" id="2731212"/>
    <lineage>
        <taxon>Bacteria</taxon>
        <taxon>Pseudomonadati</taxon>
        <taxon>Pseudomonadota</taxon>
        <taxon>Betaproteobacteria</taxon>
        <taxon>Rhodocyclales</taxon>
        <taxon>Zoogloeaceae</taxon>
        <taxon>Uliginosibacterium</taxon>
    </lineage>
</organism>
<evidence type="ECO:0000313" key="9">
    <source>
        <dbReference type="Proteomes" id="UP000778523"/>
    </source>
</evidence>
<evidence type="ECO:0000256" key="1">
    <source>
        <dbReference type="ARBA" id="ARBA00010641"/>
    </source>
</evidence>
<dbReference type="InterPro" id="IPR039425">
    <property type="entry name" value="RNA_pol_sigma-70-like"/>
</dbReference>